<proteinExistence type="predicted"/>
<name>A0A4D6NC95_VIGUN</name>
<accession>A0A4D6NC95</accession>
<reference evidence="1 2" key="1">
    <citation type="submission" date="2019-04" db="EMBL/GenBank/DDBJ databases">
        <title>An improved genome assembly and genetic linkage map for asparagus bean, Vigna unguiculata ssp. sesquipedialis.</title>
        <authorList>
            <person name="Xia Q."/>
            <person name="Zhang R."/>
            <person name="Dong Y."/>
        </authorList>
    </citation>
    <scope>NUCLEOTIDE SEQUENCE [LARGE SCALE GENOMIC DNA]</scope>
    <source>
        <tissue evidence="1">Leaf</tissue>
    </source>
</reference>
<sequence length="137" mass="15323">MAQHFSKVSADEDEFVKPSRKMAEVAQKEGKCRARKKIRFLAKGGISGSYSMPQSLVTSICIRKSIDLNRTEQELELIDAMVPSIAMQALPEFQARSMVMSQRVANLLQKKLANKGKKKVVEELAILKKKVDADQAE</sequence>
<evidence type="ECO:0000313" key="2">
    <source>
        <dbReference type="Proteomes" id="UP000501690"/>
    </source>
</evidence>
<keyword evidence="2" id="KW-1185">Reference proteome</keyword>
<gene>
    <name evidence="1" type="ORF">DEO72_LG10g1385</name>
</gene>
<dbReference type="EMBL" id="CP039354">
    <property type="protein sequence ID" value="QCE10159.1"/>
    <property type="molecule type" value="Genomic_DNA"/>
</dbReference>
<dbReference type="AlphaFoldDB" id="A0A4D6NC95"/>
<organism evidence="1 2">
    <name type="scientific">Vigna unguiculata</name>
    <name type="common">Cowpea</name>
    <dbReference type="NCBI Taxonomy" id="3917"/>
    <lineage>
        <taxon>Eukaryota</taxon>
        <taxon>Viridiplantae</taxon>
        <taxon>Streptophyta</taxon>
        <taxon>Embryophyta</taxon>
        <taxon>Tracheophyta</taxon>
        <taxon>Spermatophyta</taxon>
        <taxon>Magnoliopsida</taxon>
        <taxon>eudicotyledons</taxon>
        <taxon>Gunneridae</taxon>
        <taxon>Pentapetalae</taxon>
        <taxon>rosids</taxon>
        <taxon>fabids</taxon>
        <taxon>Fabales</taxon>
        <taxon>Fabaceae</taxon>
        <taxon>Papilionoideae</taxon>
        <taxon>50 kb inversion clade</taxon>
        <taxon>NPAAA clade</taxon>
        <taxon>indigoferoid/millettioid clade</taxon>
        <taxon>Phaseoleae</taxon>
        <taxon>Vigna</taxon>
    </lineage>
</organism>
<dbReference type="Proteomes" id="UP000501690">
    <property type="component" value="Linkage Group LG10"/>
</dbReference>
<evidence type="ECO:0000313" key="1">
    <source>
        <dbReference type="EMBL" id="QCE10159.1"/>
    </source>
</evidence>
<protein>
    <submittedName>
        <fullName evidence="1">Uncharacterized protein</fullName>
    </submittedName>
</protein>